<organism evidence="1 2">
    <name type="scientific">Trypanosoma vivax (strain Y486)</name>
    <dbReference type="NCBI Taxonomy" id="1055687"/>
    <lineage>
        <taxon>Eukaryota</taxon>
        <taxon>Discoba</taxon>
        <taxon>Euglenozoa</taxon>
        <taxon>Kinetoplastea</taxon>
        <taxon>Metakinetoplastina</taxon>
        <taxon>Trypanosomatida</taxon>
        <taxon>Trypanosomatidae</taxon>
        <taxon>Trypanosoma</taxon>
        <taxon>Duttonella</taxon>
    </lineage>
</organism>
<accession>F9WTH5</accession>
<evidence type="ECO:0000313" key="1">
    <source>
        <dbReference type="EMBL" id="CCD20868.1"/>
    </source>
</evidence>
<gene>
    <name evidence="1" type="ORF">TvY486_0003240</name>
</gene>
<dbReference type="EMBL" id="CAEX01006481">
    <property type="protein sequence ID" value="CCD20868.1"/>
    <property type="molecule type" value="Genomic_DNA"/>
</dbReference>
<name>F9WTH5_TRYVY</name>
<dbReference type="VEuPathDB" id="TriTrypDB:TvY486_0003240"/>
<dbReference type="Proteomes" id="UP000009027">
    <property type="component" value="Unassembled WGS sequence"/>
</dbReference>
<evidence type="ECO:0000313" key="2">
    <source>
        <dbReference type="Proteomes" id="UP000009027"/>
    </source>
</evidence>
<keyword evidence="2" id="KW-1185">Reference proteome</keyword>
<sequence>CTSRSGHAPSSGWCSGGLLSPHPLPDHMVLSAPCATLARSTVYRDAMARALSRTPSPLPFAPLAPAVRLLQVGVLVACCPPTRSQTIWS</sequence>
<proteinExistence type="predicted"/>
<reference evidence="1 2" key="1">
    <citation type="journal article" date="2012" name="Proc. Natl. Acad. Sci. U.S.A.">
        <title>Antigenic diversity is generated by distinct evolutionary mechanisms in African trypanosome species.</title>
        <authorList>
            <person name="Jackson A.P."/>
            <person name="Berry A."/>
            <person name="Aslett M."/>
            <person name="Allison H.C."/>
            <person name="Burton P."/>
            <person name="Vavrova-Anderson J."/>
            <person name="Brown R."/>
            <person name="Browne H."/>
            <person name="Corton N."/>
            <person name="Hauser H."/>
            <person name="Gamble J."/>
            <person name="Gilderthorp R."/>
            <person name="Marcello L."/>
            <person name="McQuillan J."/>
            <person name="Otto T.D."/>
            <person name="Quail M.A."/>
            <person name="Sanders M.J."/>
            <person name="van Tonder A."/>
            <person name="Ginger M.L."/>
            <person name="Field M.C."/>
            <person name="Barry J.D."/>
            <person name="Hertz-Fowler C."/>
            <person name="Berriman M."/>
        </authorList>
    </citation>
    <scope>NUCLEOTIDE SEQUENCE</scope>
    <source>
        <strain evidence="1 2">Y486</strain>
    </source>
</reference>
<protein>
    <submittedName>
        <fullName evidence="1">Uncharacterized protein</fullName>
    </submittedName>
</protein>
<dbReference type="AlphaFoldDB" id="F9WTH5"/>
<feature type="non-terminal residue" evidence="1">
    <location>
        <position position="1"/>
    </location>
</feature>